<dbReference type="PANTHER" id="PTHR30055">
    <property type="entry name" value="HTH-TYPE TRANSCRIPTIONAL REGULATOR RUTR"/>
    <property type="match status" value="1"/>
</dbReference>
<dbReference type="Pfam" id="PF14246">
    <property type="entry name" value="TetR_C_7"/>
    <property type="match status" value="1"/>
</dbReference>
<keyword evidence="2 4" id="KW-0238">DNA-binding</keyword>
<keyword evidence="1" id="KW-0805">Transcription regulation</keyword>
<gene>
    <name evidence="6" type="ORF">SAMN02799615_00686</name>
</gene>
<dbReference type="STRING" id="500610.SAMN02799615_00686"/>
<dbReference type="GO" id="GO:0003700">
    <property type="term" value="F:DNA-binding transcription factor activity"/>
    <property type="evidence" value="ECO:0007669"/>
    <property type="project" value="TreeGrafter"/>
</dbReference>
<evidence type="ECO:0000256" key="2">
    <source>
        <dbReference type="ARBA" id="ARBA00023125"/>
    </source>
</evidence>
<dbReference type="RefSeq" id="WP_026633998.1">
    <property type="nucleotide sequence ID" value="NZ_FONH01000002.1"/>
</dbReference>
<evidence type="ECO:0000256" key="3">
    <source>
        <dbReference type="ARBA" id="ARBA00023163"/>
    </source>
</evidence>
<feature type="domain" description="HTH tetR-type" evidence="5">
    <location>
        <begin position="15"/>
        <end position="75"/>
    </location>
</feature>
<dbReference type="EMBL" id="FONH01000002">
    <property type="protein sequence ID" value="SFE29655.1"/>
    <property type="molecule type" value="Genomic_DNA"/>
</dbReference>
<protein>
    <submittedName>
        <fullName evidence="6">Transcriptional regulator, TetR family</fullName>
    </submittedName>
</protein>
<dbReference type="InterPro" id="IPR050109">
    <property type="entry name" value="HTH-type_TetR-like_transc_reg"/>
</dbReference>
<dbReference type="InterPro" id="IPR039536">
    <property type="entry name" value="TetR_C_Proteobacteria"/>
</dbReference>
<dbReference type="Proteomes" id="UP000199477">
    <property type="component" value="Unassembled WGS sequence"/>
</dbReference>
<evidence type="ECO:0000313" key="6">
    <source>
        <dbReference type="EMBL" id="SFE29655.1"/>
    </source>
</evidence>
<organism evidence="6 7">
    <name type="scientific">Dyella marensis</name>
    <dbReference type="NCBI Taxonomy" id="500610"/>
    <lineage>
        <taxon>Bacteria</taxon>
        <taxon>Pseudomonadati</taxon>
        <taxon>Pseudomonadota</taxon>
        <taxon>Gammaproteobacteria</taxon>
        <taxon>Lysobacterales</taxon>
        <taxon>Rhodanobacteraceae</taxon>
        <taxon>Dyella</taxon>
    </lineage>
</organism>
<evidence type="ECO:0000256" key="1">
    <source>
        <dbReference type="ARBA" id="ARBA00023015"/>
    </source>
</evidence>
<dbReference type="InterPro" id="IPR001647">
    <property type="entry name" value="HTH_TetR"/>
</dbReference>
<dbReference type="AlphaFoldDB" id="A0A1I1ZD94"/>
<dbReference type="PROSITE" id="PS50977">
    <property type="entry name" value="HTH_TETR_2"/>
    <property type="match status" value="1"/>
</dbReference>
<dbReference type="Gene3D" id="1.10.357.10">
    <property type="entry name" value="Tetracycline Repressor, domain 2"/>
    <property type="match status" value="1"/>
</dbReference>
<accession>A0A1I1ZD94</accession>
<dbReference type="FunFam" id="1.10.10.60:FF:000141">
    <property type="entry name" value="TetR family transcriptional regulator"/>
    <property type="match status" value="1"/>
</dbReference>
<keyword evidence="3" id="KW-0804">Transcription</keyword>
<name>A0A1I1ZD94_9GAMM</name>
<dbReference type="PRINTS" id="PR00455">
    <property type="entry name" value="HTHTETR"/>
</dbReference>
<proteinExistence type="predicted"/>
<evidence type="ECO:0000259" key="5">
    <source>
        <dbReference type="PROSITE" id="PS50977"/>
    </source>
</evidence>
<evidence type="ECO:0000256" key="4">
    <source>
        <dbReference type="PROSITE-ProRule" id="PRU00335"/>
    </source>
</evidence>
<dbReference type="Pfam" id="PF00440">
    <property type="entry name" value="TetR_N"/>
    <property type="match status" value="1"/>
</dbReference>
<dbReference type="GO" id="GO:0000976">
    <property type="term" value="F:transcription cis-regulatory region binding"/>
    <property type="evidence" value="ECO:0007669"/>
    <property type="project" value="TreeGrafter"/>
</dbReference>
<reference evidence="7" key="1">
    <citation type="submission" date="2016-10" db="EMBL/GenBank/DDBJ databases">
        <authorList>
            <person name="Varghese N."/>
            <person name="Submissions S."/>
        </authorList>
    </citation>
    <scope>NUCLEOTIDE SEQUENCE [LARGE SCALE GENOMIC DNA]</scope>
    <source>
        <strain evidence="7">UNC178MFTsu3.1</strain>
    </source>
</reference>
<keyword evidence="7" id="KW-1185">Reference proteome</keyword>
<dbReference type="InterPro" id="IPR009057">
    <property type="entry name" value="Homeodomain-like_sf"/>
</dbReference>
<dbReference type="SUPFAM" id="SSF46689">
    <property type="entry name" value="Homeodomain-like"/>
    <property type="match status" value="1"/>
</dbReference>
<evidence type="ECO:0000313" key="7">
    <source>
        <dbReference type="Proteomes" id="UP000199477"/>
    </source>
</evidence>
<dbReference type="PANTHER" id="PTHR30055:SF146">
    <property type="entry name" value="HTH-TYPE TRANSCRIPTIONAL DUAL REGULATOR CECR"/>
    <property type="match status" value="1"/>
</dbReference>
<feature type="DNA-binding region" description="H-T-H motif" evidence="4">
    <location>
        <begin position="38"/>
        <end position="57"/>
    </location>
</feature>
<sequence>MRQWSDNHPQGKLLARKRAAIVQAAQEVFLQQGYEGASMESIAQAAGVSIMTLYRHARRKEDLFAAIIAAACDHSSDEKQAEIREMERMPVQDMLVKLGVMFQEKWSDPAILALLRVVITELKRFPQLADTVYEAFFLNWTVNLDAFLAQRPELQGIEAKRRRKLCEAFFDRMVGLDAFRLLLGMKGSTRNERTERARAASIALLADLRAEA</sequence>